<dbReference type="Gene3D" id="3.30.40.10">
    <property type="entry name" value="Zinc/RING finger domain, C3HC4 (zinc finger)"/>
    <property type="match status" value="1"/>
</dbReference>
<keyword evidence="1" id="KW-0863">Zinc-finger</keyword>
<dbReference type="SUPFAM" id="SSF57850">
    <property type="entry name" value="RING/U-box"/>
    <property type="match status" value="1"/>
</dbReference>
<dbReference type="GO" id="GO:0061630">
    <property type="term" value="F:ubiquitin protein ligase activity"/>
    <property type="evidence" value="ECO:0007669"/>
    <property type="project" value="UniProtKB-EC"/>
</dbReference>
<reference evidence="3" key="1">
    <citation type="submission" date="2021-01" db="EMBL/GenBank/DDBJ databases">
        <authorList>
            <person name="Corre E."/>
            <person name="Pelletier E."/>
            <person name="Niang G."/>
            <person name="Scheremetjew M."/>
            <person name="Finn R."/>
            <person name="Kale V."/>
            <person name="Holt S."/>
            <person name="Cochrane G."/>
            <person name="Meng A."/>
            <person name="Brown T."/>
            <person name="Cohen L."/>
        </authorList>
    </citation>
    <scope>NUCLEOTIDE SEQUENCE</scope>
    <source>
        <strain evidence="3">NIES-381</strain>
    </source>
</reference>
<accession>A0A6U8AUM9</accession>
<proteinExistence type="predicted"/>
<dbReference type="Pfam" id="PF13920">
    <property type="entry name" value="zf-C3HC4_3"/>
    <property type="match status" value="1"/>
</dbReference>
<dbReference type="GO" id="GO:0016567">
    <property type="term" value="P:protein ubiquitination"/>
    <property type="evidence" value="ECO:0007669"/>
    <property type="project" value="TreeGrafter"/>
</dbReference>
<dbReference type="GO" id="GO:0008270">
    <property type="term" value="F:zinc ion binding"/>
    <property type="evidence" value="ECO:0007669"/>
    <property type="project" value="UniProtKB-KW"/>
</dbReference>
<dbReference type="SMART" id="SM00184">
    <property type="entry name" value="RING"/>
    <property type="match status" value="1"/>
</dbReference>
<dbReference type="EMBL" id="HBGA01063118">
    <property type="protein sequence ID" value="CAD9012295.1"/>
    <property type="molecule type" value="Transcribed_RNA"/>
</dbReference>
<dbReference type="InterPro" id="IPR001841">
    <property type="entry name" value="Znf_RING"/>
</dbReference>
<keyword evidence="1" id="KW-0479">Metal-binding</keyword>
<organism evidence="3">
    <name type="scientific">Eutreptiella gymnastica</name>
    <dbReference type="NCBI Taxonomy" id="73025"/>
    <lineage>
        <taxon>Eukaryota</taxon>
        <taxon>Discoba</taxon>
        <taxon>Euglenozoa</taxon>
        <taxon>Euglenida</taxon>
        <taxon>Spirocuta</taxon>
        <taxon>Euglenophyceae</taxon>
        <taxon>Eutreptiales</taxon>
        <taxon>Eutreptiaceae</taxon>
        <taxon>Eutreptiella</taxon>
    </lineage>
</organism>
<sequence length="226" mass="24129">MFRHPTVLDCHLKSEVECLATVYTGVRETVMADGVHFAPQSPQDSNVSFHKPPITLPEGDCVSYKASIPPGGADQNIALAQYAPAGPIQPEYRTETPDLIPLAIALSYRAPNSPEGQGFNVHYLYCSLLAAPGNPGSIGAVKVVKQRLQIDGKVFDLQDVYGDAAGGEEDCVICLCDPRNVIVMPCRHLCMCNECAKGLDATPGAKCPICRTPIELMMSAEAAAAK</sequence>
<dbReference type="AlphaFoldDB" id="A0A6U8AUM9"/>
<dbReference type="PROSITE" id="PS50089">
    <property type="entry name" value="ZF_RING_2"/>
    <property type="match status" value="1"/>
</dbReference>
<evidence type="ECO:0000313" key="3">
    <source>
        <dbReference type="EMBL" id="CAD9012295.1"/>
    </source>
</evidence>
<dbReference type="EMBL" id="HBGA01063119">
    <property type="protein sequence ID" value="CAD9012296.1"/>
    <property type="molecule type" value="Transcribed_RNA"/>
</dbReference>
<feature type="domain" description="RING-type" evidence="2">
    <location>
        <begin position="171"/>
        <end position="211"/>
    </location>
</feature>
<name>A0A6U8AUM9_9EUGL</name>
<evidence type="ECO:0000313" key="4">
    <source>
        <dbReference type="EMBL" id="CAD9012296.1"/>
    </source>
</evidence>
<dbReference type="EMBL" id="HBGA01063120">
    <property type="protein sequence ID" value="CAD9012297.1"/>
    <property type="molecule type" value="Transcribed_RNA"/>
</dbReference>
<protein>
    <recommendedName>
        <fullName evidence="2">RING-type domain-containing protein</fullName>
    </recommendedName>
</protein>
<evidence type="ECO:0000259" key="2">
    <source>
        <dbReference type="PROSITE" id="PS50089"/>
    </source>
</evidence>
<keyword evidence="1" id="KW-0862">Zinc</keyword>
<dbReference type="PANTHER" id="PTHR22996:SF0">
    <property type="entry name" value="RE60872P-RELATED"/>
    <property type="match status" value="1"/>
</dbReference>
<dbReference type="PANTHER" id="PTHR22996">
    <property type="entry name" value="MAHOGUNIN"/>
    <property type="match status" value="1"/>
</dbReference>
<evidence type="ECO:0000256" key="1">
    <source>
        <dbReference type="PROSITE-ProRule" id="PRU00175"/>
    </source>
</evidence>
<evidence type="ECO:0000313" key="5">
    <source>
        <dbReference type="EMBL" id="CAD9012297.1"/>
    </source>
</evidence>
<dbReference type="InterPro" id="IPR045194">
    <property type="entry name" value="MGRN1/RNF157-like"/>
</dbReference>
<gene>
    <name evidence="3" type="ORF">EGYM00392_LOCUS23396</name>
    <name evidence="4" type="ORF">EGYM00392_LOCUS23397</name>
    <name evidence="5" type="ORF">EGYM00392_LOCUS23398</name>
</gene>
<dbReference type="InterPro" id="IPR013083">
    <property type="entry name" value="Znf_RING/FYVE/PHD"/>
</dbReference>